<accession>A0AAV3ZRU3</accession>
<dbReference type="EMBL" id="BLXT01002742">
    <property type="protein sequence ID" value="GFN97314.1"/>
    <property type="molecule type" value="Genomic_DNA"/>
</dbReference>
<comment type="caution">
    <text evidence="1">The sequence shown here is derived from an EMBL/GenBank/DDBJ whole genome shotgun (WGS) entry which is preliminary data.</text>
</comment>
<dbReference type="AlphaFoldDB" id="A0AAV3ZRU3"/>
<keyword evidence="2" id="KW-1185">Reference proteome</keyword>
<sequence>MFRCGFVRPSYRARFLSPPNTCQSLRDKHQTECTAILSSLVLYSTEDDPKRLNFTVFKLIHLFVSSEINDCYEMLLLTGDYGGTWFGNCKRQVVGWRRSGYYRLLTVTIGLATTS</sequence>
<proteinExistence type="predicted"/>
<evidence type="ECO:0000313" key="2">
    <source>
        <dbReference type="Proteomes" id="UP000735302"/>
    </source>
</evidence>
<gene>
    <name evidence="1" type="ORF">PoB_002382000</name>
</gene>
<dbReference type="Proteomes" id="UP000735302">
    <property type="component" value="Unassembled WGS sequence"/>
</dbReference>
<protein>
    <submittedName>
        <fullName evidence="1">Uncharacterized protein</fullName>
    </submittedName>
</protein>
<organism evidence="1 2">
    <name type="scientific">Plakobranchus ocellatus</name>
    <dbReference type="NCBI Taxonomy" id="259542"/>
    <lineage>
        <taxon>Eukaryota</taxon>
        <taxon>Metazoa</taxon>
        <taxon>Spiralia</taxon>
        <taxon>Lophotrochozoa</taxon>
        <taxon>Mollusca</taxon>
        <taxon>Gastropoda</taxon>
        <taxon>Heterobranchia</taxon>
        <taxon>Euthyneura</taxon>
        <taxon>Panpulmonata</taxon>
        <taxon>Sacoglossa</taxon>
        <taxon>Placobranchoidea</taxon>
        <taxon>Plakobranchidae</taxon>
        <taxon>Plakobranchus</taxon>
    </lineage>
</organism>
<name>A0AAV3ZRU3_9GAST</name>
<reference evidence="1 2" key="1">
    <citation type="journal article" date="2021" name="Elife">
        <title>Chloroplast acquisition without the gene transfer in kleptoplastic sea slugs, Plakobranchus ocellatus.</title>
        <authorList>
            <person name="Maeda T."/>
            <person name="Takahashi S."/>
            <person name="Yoshida T."/>
            <person name="Shimamura S."/>
            <person name="Takaki Y."/>
            <person name="Nagai Y."/>
            <person name="Toyoda A."/>
            <person name="Suzuki Y."/>
            <person name="Arimoto A."/>
            <person name="Ishii H."/>
            <person name="Satoh N."/>
            <person name="Nishiyama T."/>
            <person name="Hasebe M."/>
            <person name="Maruyama T."/>
            <person name="Minagawa J."/>
            <person name="Obokata J."/>
            <person name="Shigenobu S."/>
        </authorList>
    </citation>
    <scope>NUCLEOTIDE SEQUENCE [LARGE SCALE GENOMIC DNA]</scope>
</reference>
<evidence type="ECO:0000313" key="1">
    <source>
        <dbReference type="EMBL" id="GFN97314.1"/>
    </source>
</evidence>